<proteinExistence type="predicted"/>
<reference evidence="7" key="1">
    <citation type="submission" date="2021-01" db="EMBL/GenBank/DDBJ databases">
        <authorList>
            <consortium name="Genoscope - CEA"/>
            <person name="William W."/>
        </authorList>
    </citation>
    <scope>NUCLEOTIDE SEQUENCE</scope>
</reference>
<dbReference type="Pfam" id="PF00072">
    <property type="entry name" value="Response_reg"/>
    <property type="match status" value="1"/>
</dbReference>
<gene>
    <name evidence="7" type="ORF">PSON_ATCC_30995.1.T0530286</name>
</gene>
<evidence type="ECO:0000313" key="7">
    <source>
        <dbReference type="EMBL" id="CAD8089115.1"/>
    </source>
</evidence>
<feature type="domain" description="Histidine kinase" evidence="5">
    <location>
        <begin position="304"/>
        <end position="520"/>
    </location>
</feature>
<feature type="transmembrane region" description="Helical" evidence="4">
    <location>
        <begin position="120"/>
        <end position="138"/>
    </location>
</feature>
<keyword evidence="1 2" id="KW-0597">Phosphoprotein</keyword>
<dbReference type="PANTHER" id="PTHR43719:SF28">
    <property type="entry name" value="PEROXIDE STRESS-ACTIVATED HISTIDINE KINASE MAK1-RELATED"/>
    <property type="match status" value="1"/>
</dbReference>
<dbReference type="OrthoDB" id="60033at2759"/>
<dbReference type="SMART" id="SM00448">
    <property type="entry name" value="REC"/>
    <property type="match status" value="1"/>
</dbReference>
<evidence type="ECO:0000313" key="8">
    <source>
        <dbReference type="Proteomes" id="UP000692954"/>
    </source>
</evidence>
<evidence type="ECO:0008006" key="9">
    <source>
        <dbReference type="Google" id="ProtNLM"/>
    </source>
</evidence>
<dbReference type="Proteomes" id="UP000692954">
    <property type="component" value="Unassembled WGS sequence"/>
</dbReference>
<evidence type="ECO:0000256" key="3">
    <source>
        <dbReference type="SAM" id="MobiDB-lite"/>
    </source>
</evidence>
<accession>A0A8S1NJF4</accession>
<dbReference type="SMART" id="SM00387">
    <property type="entry name" value="HATPase_c"/>
    <property type="match status" value="1"/>
</dbReference>
<dbReference type="InterPro" id="IPR001789">
    <property type="entry name" value="Sig_transdc_resp-reg_receiver"/>
</dbReference>
<dbReference type="InterPro" id="IPR005467">
    <property type="entry name" value="His_kinase_dom"/>
</dbReference>
<protein>
    <recommendedName>
        <fullName evidence="9">Histidine kinase</fullName>
    </recommendedName>
</protein>
<evidence type="ECO:0000259" key="5">
    <source>
        <dbReference type="PROSITE" id="PS50109"/>
    </source>
</evidence>
<dbReference type="PROSITE" id="PS50109">
    <property type="entry name" value="HIS_KIN"/>
    <property type="match status" value="1"/>
</dbReference>
<keyword evidence="8" id="KW-1185">Reference proteome</keyword>
<dbReference type="InterPro" id="IPR003594">
    <property type="entry name" value="HATPase_dom"/>
</dbReference>
<evidence type="ECO:0000256" key="4">
    <source>
        <dbReference type="SAM" id="Phobius"/>
    </source>
</evidence>
<dbReference type="Pfam" id="PF02518">
    <property type="entry name" value="HATPase_c"/>
    <property type="match status" value="1"/>
</dbReference>
<feature type="compositionally biased region" description="Basic residues" evidence="3">
    <location>
        <begin position="574"/>
        <end position="583"/>
    </location>
</feature>
<name>A0A8S1NJF4_9CILI</name>
<dbReference type="GO" id="GO:0000160">
    <property type="term" value="P:phosphorelay signal transduction system"/>
    <property type="evidence" value="ECO:0007669"/>
    <property type="project" value="InterPro"/>
</dbReference>
<keyword evidence="4" id="KW-1133">Transmembrane helix</keyword>
<dbReference type="CDD" id="cd17546">
    <property type="entry name" value="REC_hyHK_CKI1_RcsC-like"/>
    <property type="match status" value="1"/>
</dbReference>
<sequence>MNNQKAAFYSLYILQIVYAIIECIRASLSSFILLIICISISLLQIMQLVKNENLNIYGQLAINVMSVIAQQNNQFLLLQTFVGFALFLQIDEKRQDAHILTYLIQVSIISFYSLKNEVQSYFMSIFTIIFVTYFYWVIKSSKQPRLEKQTSRELQDQKNLIEHIIPIGGELIQLCKNTILIDIQNLEIKSMEDTLKDLLLNDDITEFNLLDSIKIMKVDKQTQRNLNQKIKSITLRQLIDKCLILEKTDDILIIKTNIIKLEYHQIKMQFQKDKIQLQFEDTKEFAKFIKKNSCFALMNKLFQSFSHEFGTLLNQIALISQNGYTQFPNLKEQFDFIYNCCVIMNNMVKDLKDFHQLRSKTFQLEIVEVKTEGLFNELHHLFNQQALAKQISLFMVNKVNINFKQDEQRIKQILQNLIQNAIKYTNSNGSIYVTAEKYDEKRIKFSVIDSGIGINENVSQNIKQMLSNDLILTFKISEGTAGLGLGLLNSNYLIKQLSSFKQAHKEYLQFSSKQGEGTIFWFLVWKYSLLESPSSQFENKSIQQLEKKVFLYQKTNNFPPPPSLSNSKSCPSQFKRRSHKKSSYTKSSSKQVFFPTDSQNDDAIVIEEESHSIEEDPKPNHLPDGRKKFPSLNFPECQCCKLLLVDDELANLKPLQIMIKMLGYDSDLANSGFQAINLVQMRNSQHCQYRLILMDINMPQMGGLETTKRIKLQNPEITIVACSAFTDMQTKYEAQSVGMEDYLEKPINKENLIQILETYL</sequence>
<dbReference type="PANTHER" id="PTHR43719">
    <property type="entry name" value="TWO-COMPONENT HISTIDINE KINASE"/>
    <property type="match status" value="1"/>
</dbReference>
<keyword evidence="4" id="KW-0472">Membrane</keyword>
<feature type="modified residue" description="4-aspartylphosphate" evidence="2">
    <location>
        <position position="695"/>
    </location>
</feature>
<feature type="region of interest" description="Disordered" evidence="3">
    <location>
        <begin position="558"/>
        <end position="595"/>
    </location>
</feature>
<feature type="transmembrane region" description="Helical" evidence="4">
    <location>
        <begin position="97"/>
        <end position="114"/>
    </location>
</feature>
<feature type="domain" description="Response regulatory" evidence="6">
    <location>
        <begin position="641"/>
        <end position="760"/>
    </location>
</feature>
<keyword evidence="4" id="KW-0812">Transmembrane</keyword>
<dbReference type="PROSITE" id="PS50110">
    <property type="entry name" value="RESPONSE_REGULATORY"/>
    <property type="match status" value="1"/>
</dbReference>
<dbReference type="InterPro" id="IPR050956">
    <property type="entry name" value="2C_system_His_kinase"/>
</dbReference>
<comment type="caution">
    <text evidence="7">The sequence shown here is derived from an EMBL/GenBank/DDBJ whole genome shotgun (WGS) entry which is preliminary data.</text>
</comment>
<organism evidence="7 8">
    <name type="scientific">Paramecium sonneborni</name>
    <dbReference type="NCBI Taxonomy" id="65129"/>
    <lineage>
        <taxon>Eukaryota</taxon>
        <taxon>Sar</taxon>
        <taxon>Alveolata</taxon>
        <taxon>Ciliophora</taxon>
        <taxon>Intramacronucleata</taxon>
        <taxon>Oligohymenophorea</taxon>
        <taxon>Peniculida</taxon>
        <taxon>Parameciidae</taxon>
        <taxon>Paramecium</taxon>
    </lineage>
</organism>
<evidence type="ECO:0000256" key="1">
    <source>
        <dbReference type="ARBA" id="ARBA00022553"/>
    </source>
</evidence>
<dbReference type="EMBL" id="CAJJDN010000053">
    <property type="protein sequence ID" value="CAD8089115.1"/>
    <property type="molecule type" value="Genomic_DNA"/>
</dbReference>
<evidence type="ECO:0000259" key="6">
    <source>
        <dbReference type="PROSITE" id="PS50110"/>
    </source>
</evidence>
<feature type="transmembrane region" description="Helical" evidence="4">
    <location>
        <begin position="31"/>
        <end position="49"/>
    </location>
</feature>
<evidence type="ECO:0000256" key="2">
    <source>
        <dbReference type="PROSITE-ProRule" id="PRU00169"/>
    </source>
</evidence>
<dbReference type="AlphaFoldDB" id="A0A8S1NJF4"/>